<accession>A0A368LMB5</accession>
<dbReference type="NCBIfam" id="NF002449">
    <property type="entry name" value="PRK01617.1"/>
    <property type="match status" value="1"/>
</dbReference>
<dbReference type="OrthoDB" id="21421at2"/>
<dbReference type="NCBIfam" id="NF002592">
    <property type="entry name" value="PRK02250.1"/>
    <property type="match status" value="1"/>
</dbReference>
<dbReference type="Gene3D" id="3.10.450.50">
    <property type="match status" value="1"/>
</dbReference>
<dbReference type="InterPro" id="IPR004027">
    <property type="entry name" value="SEC_C_motif"/>
</dbReference>
<dbReference type="Pfam" id="PF02810">
    <property type="entry name" value="SEC-C"/>
    <property type="match status" value="1"/>
</dbReference>
<dbReference type="PANTHER" id="PTHR33747:SF1">
    <property type="entry name" value="ADENYLATE CYCLASE-ASSOCIATED CAP C-TERMINAL DOMAIN-CONTAINING PROTEIN"/>
    <property type="match status" value="1"/>
</dbReference>
<reference evidence="2 3" key="1">
    <citation type="journal article" date="2017" name="Elife">
        <title>Extensive horizontal gene transfer in cheese-associated bacteria.</title>
        <authorList>
            <person name="Bonham K.S."/>
            <person name="Wolfe B.E."/>
            <person name="Dutton R.J."/>
        </authorList>
    </citation>
    <scope>NUCLEOTIDE SEQUENCE [LARGE SCALE GENOMIC DNA]</scope>
    <source>
        <strain evidence="2 3">JB196</strain>
    </source>
</reference>
<feature type="domain" description="YchJ-like middle NTF2-like" evidence="1">
    <location>
        <begin position="28"/>
        <end position="122"/>
    </location>
</feature>
<protein>
    <recommendedName>
        <fullName evidence="1">YchJ-like middle NTF2-like domain-containing protein</fullName>
    </recommendedName>
</protein>
<organism evidence="2 3">
    <name type="scientific">Vibrio casei</name>
    <dbReference type="NCBI Taxonomy" id="673372"/>
    <lineage>
        <taxon>Bacteria</taxon>
        <taxon>Pseudomonadati</taxon>
        <taxon>Pseudomonadota</taxon>
        <taxon>Gammaproteobacteria</taxon>
        <taxon>Vibrionales</taxon>
        <taxon>Vibrionaceae</taxon>
        <taxon>Vibrio</taxon>
    </lineage>
</organism>
<dbReference type="GeneID" id="303188261"/>
<evidence type="ECO:0000313" key="3">
    <source>
        <dbReference type="Proteomes" id="UP000252479"/>
    </source>
</evidence>
<sequence length="162" mass="18839">MPCLCGHPQAYENCCQPIHQNAQFAKHPEQLMRARYSAHVLNDVEFVLKTYHSSCKAYEQAESIEESVRSHWIELKVIDSQEQDDEGYVEFKAYFEDNGQSYCLHERSRFLKEDNEWRYIDGVIPEEKIVDPRLLKTIADTKIGRNEPCLCGSGKKFKKCCG</sequence>
<dbReference type="AlphaFoldDB" id="A0A368LMB5"/>
<dbReference type="InterPro" id="IPR048469">
    <property type="entry name" value="YchJ-like_M"/>
</dbReference>
<proteinExistence type="predicted"/>
<dbReference type="PANTHER" id="PTHR33747">
    <property type="entry name" value="UPF0225 PROTEIN SCO1677"/>
    <property type="match status" value="1"/>
</dbReference>
<dbReference type="Proteomes" id="UP000252479">
    <property type="component" value="Unassembled WGS sequence"/>
</dbReference>
<dbReference type="RefSeq" id="WP_086961102.1">
    <property type="nucleotide sequence ID" value="NZ_AP018680.1"/>
</dbReference>
<dbReference type="SUPFAM" id="SSF54427">
    <property type="entry name" value="NTF2-like"/>
    <property type="match status" value="1"/>
</dbReference>
<name>A0A368LMB5_9VIBR</name>
<dbReference type="InterPro" id="IPR032710">
    <property type="entry name" value="NTF2-like_dom_sf"/>
</dbReference>
<dbReference type="Pfam" id="PF17775">
    <property type="entry name" value="YchJ_M-like"/>
    <property type="match status" value="1"/>
</dbReference>
<comment type="caution">
    <text evidence="2">The sequence shown here is derived from an EMBL/GenBank/DDBJ whole genome shotgun (WGS) entry which is preliminary data.</text>
</comment>
<keyword evidence="3" id="KW-1185">Reference proteome</keyword>
<dbReference type="EMBL" id="QPGL01000001">
    <property type="protein sequence ID" value="RCS73022.1"/>
    <property type="molecule type" value="Genomic_DNA"/>
</dbReference>
<gene>
    <name evidence="2" type="ORF">CIK83_04985</name>
</gene>
<dbReference type="SUPFAM" id="SSF103642">
    <property type="entry name" value="Sec-C motif"/>
    <property type="match status" value="1"/>
</dbReference>
<evidence type="ECO:0000259" key="1">
    <source>
        <dbReference type="Pfam" id="PF17775"/>
    </source>
</evidence>
<evidence type="ECO:0000313" key="2">
    <source>
        <dbReference type="EMBL" id="RCS73022.1"/>
    </source>
</evidence>